<evidence type="ECO:0000313" key="3">
    <source>
        <dbReference type="Proteomes" id="UP000676967"/>
    </source>
</evidence>
<dbReference type="PANTHER" id="PTHR34202">
    <property type="entry name" value="UPF0548 PROTEIN"/>
    <property type="match status" value="1"/>
</dbReference>
<dbReference type="PIRSF" id="PIRSF010260">
    <property type="entry name" value="UCP010260"/>
    <property type="match status" value="1"/>
</dbReference>
<name>A0ABM7LRQ0_9ACTN</name>
<organism evidence="2 3">
    <name type="scientific">Actinoplanes ianthinogenes</name>
    <dbReference type="NCBI Taxonomy" id="122358"/>
    <lineage>
        <taxon>Bacteria</taxon>
        <taxon>Bacillati</taxon>
        <taxon>Actinomycetota</taxon>
        <taxon>Actinomycetes</taxon>
        <taxon>Micromonosporales</taxon>
        <taxon>Micromonosporaceae</taxon>
        <taxon>Actinoplanes</taxon>
    </lineage>
</organism>
<dbReference type="InterPro" id="IPR018960">
    <property type="entry name" value="DUF1990"/>
</dbReference>
<dbReference type="EMBL" id="AP023356">
    <property type="protein sequence ID" value="BCJ41964.1"/>
    <property type="molecule type" value="Genomic_DNA"/>
</dbReference>
<protein>
    <submittedName>
        <fullName evidence="2">DUF1990 domain-containing protein</fullName>
    </submittedName>
</protein>
<sequence length="182" mass="19673">MATQESFSPGKGTLSQVTRVTYPEIGRTRGGPLPDGYRHLRYRTRLGTGPRVFAAAGEAVLTFRMHRATGAGVRADASRAEPGTRVTIGAGPVTAPCEVVWVAQEEQKIGFGYGTLPGHPARGEEAFVVEIDRQDRVWFTVTAFSRPAGALMRLAGPAAVLVQHLYARRCGQVLRRLGTVTR</sequence>
<reference evidence="2 3" key="1">
    <citation type="submission" date="2020-08" db="EMBL/GenBank/DDBJ databases">
        <title>Whole genome shotgun sequence of Actinoplanes ianthinogenes NBRC 13996.</title>
        <authorList>
            <person name="Komaki H."/>
            <person name="Tamura T."/>
        </authorList>
    </citation>
    <scope>NUCLEOTIDE SEQUENCE [LARGE SCALE GENOMIC DNA]</scope>
    <source>
        <strain evidence="2 3">NBRC 13996</strain>
    </source>
</reference>
<accession>A0ABM7LRQ0</accession>
<proteinExistence type="predicted"/>
<feature type="domain" description="DUF1990" evidence="1">
    <location>
        <begin position="21"/>
        <end position="172"/>
    </location>
</feature>
<dbReference type="Pfam" id="PF09348">
    <property type="entry name" value="DUF1990"/>
    <property type="match status" value="1"/>
</dbReference>
<gene>
    <name evidence="2" type="ORF">Aiant_26210</name>
</gene>
<dbReference type="InterPro" id="IPR014457">
    <property type="entry name" value="UCP010260"/>
</dbReference>
<evidence type="ECO:0000259" key="1">
    <source>
        <dbReference type="Pfam" id="PF09348"/>
    </source>
</evidence>
<keyword evidence="3" id="KW-1185">Reference proteome</keyword>
<evidence type="ECO:0000313" key="2">
    <source>
        <dbReference type="EMBL" id="BCJ41964.1"/>
    </source>
</evidence>
<dbReference type="Proteomes" id="UP000676967">
    <property type="component" value="Chromosome"/>
</dbReference>
<dbReference type="PANTHER" id="PTHR34202:SF1">
    <property type="entry name" value="UPF0548 PROTEIN"/>
    <property type="match status" value="1"/>
</dbReference>